<dbReference type="PROSITE" id="PS50075">
    <property type="entry name" value="CARRIER"/>
    <property type="match status" value="1"/>
</dbReference>
<dbReference type="InterPro" id="IPR000873">
    <property type="entry name" value="AMP-dep_synth/lig_dom"/>
</dbReference>
<name>A0A1G7UN67_9BACL</name>
<keyword evidence="10" id="KW-1185">Reference proteome</keyword>
<dbReference type="FunFam" id="3.40.50.980:FF:000001">
    <property type="entry name" value="Non-ribosomal peptide synthetase"/>
    <property type="match status" value="1"/>
</dbReference>
<evidence type="ECO:0000313" key="10">
    <source>
        <dbReference type="Proteomes" id="UP000198972"/>
    </source>
</evidence>
<dbReference type="GO" id="GO:0017000">
    <property type="term" value="P:antibiotic biosynthetic process"/>
    <property type="evidence" value="ECO:0007669"/>
    <property type="project" value="UniProtKB-KW"/>
</dbReference>
<organism evidence="9 10">
    <name type="scientific">Fontibacillus panacisegetis</name>
    <dbReference type="NCBI Taxonomy" id="670482"/>
    <lineage>
        <taxon>Bacteria</taxon>
        <taxon>Bacillati</taxon>
        <taxon>Bacillota</taxon>
        <taxon>Bacilli</taxon>
        <taxon>Bacillales</taxon>
        <taxon>Paenibacillaceae</taxon>
        <taxon>Fontibacillus</taxon>
    </lineage>
</organism>
<dbReference type="EMBL" id="FNBG01000047">
    <property type="protein sequence ID" value="SDG48549.1"/>
    <property type="molecule type" value="Genomic_DNA"/>
</dbReference>
<dbReference type="InterPro" id="IPR025110">
    <property type="entry name" value="AMP-bd_C"/>
</dbReference>
<comment type="similarity">
    <text evidence="2">Belongs to the ATP-dependent AMP-binding enzyme family.</text>
</comment>
<dbReference type="SUPFAM" id="SSF52777">
    <property type="entry name" value="CoA-dependent acyltransferases"/>
    <property type="match status" value="3"/>
</dbReference>
<evidence type="ECO:0000256" key="2">
    <source>
        <dbReference type="ARBA" id="ARBA00006432"/>
    </source>
</evidence>
<keyword evidence="4" id="KW-0597">Phosphoprotein</keyword>
<gene>
    <name evidence="9" type="ORF">SAMN04488542_1474</name>
</gene>
<dbReference type="FunFam" id="1.10.1200.10:FF:000005">
    <property type="entry name" value="Nonribosomal peptide synthetase 1"/>
    <property type="match status" value="1"/>
</dbReference>
<dbReference type="GO" id="GO:0003824">
    <property type="term" value="F:catalytic activity"/>
    <property type="evidence" value="ECO:0007669"/>
    <property type="project" value="UniProtKB-KW"/>
</dbReference>
<dbReference type="Gene3D" id="3.30.559.30">
    <property type="entry name" value="Nonribosomal peptide synthetase, condensation domain"/>
    <property type="match status" value="1"/>
</dbReference>
<dbReference type="InterPro" id="IPR001242">
    <property type="entry name" value="Condensation_dom"/>
</dbReference>
<keyword evidence="3" id="KW-0596">Phosphopantetheine</keyword>
<dbReference type="InterPro" id="IPR020845">
    <property type="entry name" value="AMP-binding_CS"/>
</dbReference>
<proteinExistence type="inferred from homology"/>
<dbReference type="InterPro" id="IPR036736">
    <property type="entry name" value="ACP-like_sf"/>
</dbReference>
<dbReference type="SUPFAM" id="SSF47336">
    <property type="entry name" value="ACP-like"/>
    <property type="match status" value="1"/>
</dbReference>
<dbReference type="PANTHER" id="PTHR45527">
    <property type="entry name" value="NONRIBOSOMAL PEPTIDE SYNTHETASE"/>
    <property type="match status" value="1"/>
</dbReference>
<dbReference type="Pfam" id="PF00668">
    <property type="entry name" value="Condensation"/>
    <property type="match status" value="1"/>
</dbReference>
<dbReference type="FunFam" id="3.30.300.30:FF:000010">
    <property type="entry name" value="Enterobactin synthetase component F"/>
    <property type="match status" value="1"/>
</dbReference>
<dbReference type="Gene3D" id="2.30.38.10">
    <property type="entry name" value="Luciferase, Domain 3"/>
    <property type="match status" value="1"/>
</dbReference>
<dbReference type="Gene3D" id="3.30.559.10">
    <property type="entry name" value="Chloramphenicol acetyltransferase-like domain"/>
    <property type="match status" value="2"/>
</dbReference>
<dbReference type="GO" id="GO:0008610">
    <property type="term" value="P:lipid biosynthetic process"/>
    <property type="evidence" value="ECO:0007669"/>
    <property type="project" value="UniProtKB-ARBA"/>
</dbReference>
<dbReference type="SUPFAM" id="SSF56801">
    <property type="entry name" value="Acetyl-CoA synthetase-like"/>
    <property type="match status" value="1"/>
</dbReference>
<dbReference type="InterPro" id="IPR023213">
    <property type="entry name" value="CAT-like_dom_sf"/>
</dbReference>
<dbReference type="FunFam" id="2.30.38.10:FF:000001">
    <property type="entry name" value="Non-ribosomal peptide synthetase PvdI"/>
    <property type="match status" value="1"/>
</dbReference>
<reference evidence="9 10" key="1">
    <citation type="submission" date="2016-10" db="EMBL/GenBank/DDBJ databases">
        <authorList>
            <person name="de Groot N.N."/>
        </authorList>
    </citation>
    <scope>NUCLEOTIDE SEQUENCE [LARGE SCALE GENOMIC DNA]</scope>
    <source>
        <strain evidence="9 10">DSM 28129</strain>
    </source>
</reference>
<accession>A0A1G7UN67</accession>
<sequence length="1593" mass="183801">MSTTKSRTIERIYPLTPMQEGMLFHKMLDENSTSYVVQEVLSIKTELNEIMVSQALELLSERHPILRTAIVYKKVKKPQQVLLINRKIELAVMDISHISDEARTKRVEEIKNDDVQRGFDLEKDSLLRVTVLKCGPEEYKIIWSFHHIIMDGWCLSIICSDFLRYYLALKEGSELKSLRIEVKEESSNSANYEDYIQWIKQQNIEAGLDYWRELLKNYDTVAEIYSDESVPKTNDCEPVDTVKIELSKELSDSIVHLCRKNNVTTNTLFEVCWGIVLQRYNHVEEVVFGKVVSGRNVPLKGIDNIVGLFINTIPVRFSSRQDDSFESLVHKVYEQAIESGKYDFCPLGEIQRVSEMGSDKLRTLMVFENYYVNNKAGTLEDILSIETEMVREQTNYPINLLIDFADIFSMIIMYEPNLYSSQQIQRLLFQLQTVIQEIVSDPSKRLTEIEIITSDERKQILYNFNDTKTAYPKDKTIHELFEAQVRMTPHAEAVICPNERFTYDQLDRRSNEIRGEMLRRGVREGELIGIVSEKSVHMIAGILAILKCGCGYVPIDRDYPESRLRFILEDCDINTILCGTKNIHHLEHVRGQRQVIDIQGQYEEYKESYNGTAHDVAYVIYTSGSTGQPKGVVVEHQNVVRLVKNTSYVDFDGARILQTGVLSFDAATFEIWGALLNGGMLCLVETDLVTAVDRFSSTIQNYNINMMWMTSQLFNNLIDRDQQWLAGLRTLLIGGEKLSEKHVNKVLKHRQDIQLINGYGPTENTTFSVCLNITREYNNIPIGKPISNSTAYIMNGNTLSGIGMPGELCVGGDGVARGYLNRDELTQEKFVDNPYAKGERMYRTGDLARWLPDGNIEYLGRMDEQVKIRGYRIELGEIASVIRRQAEIRDVAVIAREDKFGDKYICAYVVSENQSEGSKLNLLQIKSEIKKELPDYMVPSYFVEIEQFTMTNNGKLDKRNLPEPEFNSDREYIAPRNDTEEKLAALFMDVLGVDMLGVNDHFFEMGGNSIKAISVIARMRDYDFHVSLLQLFKNSTVAALAEEINANSSEQDENVNDLSDQEISEKLRQIIKGEIRVQSATSDRKELAVFVEDHLFNIKEEILNEIEKSYPEIVPNVIFPISIYQDNLEILKDNGLDSIIVSHYKEPEVSELMGTIHQKMNELSSCLLAQPIVKTYPLLSIQKLSFIVGIRSSYAEVDFNRRLDIEKFEEVMLYMLKSHPLLRTKINIHSDAQGMIELECPDRMRIPCIDLTYLPKRSKDIIVDKVRDRYNSFYYDHMFTGDGLSQEMIIIKRDERNYTFIMPCSHLAFDGMSNETFCNQILDLYKNKDKDMIRGKEIIQYDYMDYVNQIKKGPIHTTQEEMMNRLELEDFDQAVQNYQLLTKDLTFRTLDYVYTIGNKIVNIQDSMWRLTGEIYVATLKFLFPKSKIPVFIVHTGRKLMDKDYYDYIGEFIDFLPYVIDTDRDAALTDGISEKLDFLREHNINMASLFEDTEVQAKYPDVALAISGVNLHEMNIPTYNYLAIYNNIQTNGQDESHINIEKGTETEEFMFDRTTTNVNLMGDKIYINTLCIEGQEEALQLYLTEFIQKTLSNY</sequence>
<keyword evidence="5" id="KW-0677">Repeat</keyword>
<dbReference type="PROSITE" id="PS00455">
    <property type="entry name" value="AMP_BINDING"/>
    <property type="match status" value="1"/>
</dbReference>
<dbReference type="CDD" id="cd19543">
    <property type="entry name" value="DCL_NRPS"/>
    <property type="match status" value="1"/>
</dbReference>
<dbReference type="PANTHER" id="PTHR45527:SF1">
    <property type="entry name" value="FATTY ACID SYNTHASE"/>
    <property type="match status" value="1"/>
</dbReference>
<dbReference type="GO" id="GO:0005829">
    <property type="term" value="C:cytosol"/>
    <property type="evidence" value="ECO:0007669"/>
    <property type="project" value="TreeGrafter"/>
</dbReference>
<feature type="domain" description="Carrier" evidence="8">
    <location>
        <begin position="974"/>
        <end position="1048"/>
    </location>
</feature>
<dbReference type="OrthoDB" id="9765680at2"/>
<evidence type="ECO:0000313" key="9">
    <source>
        <dbReference type="EMBL" id="SDG48549.1"/>
    </source>
</evidence>
<evidence type="ECO:0000256" key="4">
    <source>
        <dbReference type="ARBA" id="ARBA00022553"/>
    </source>
</evidence>
<dbReference type="Gene3D" id="1.10.1200.10">
    <property type="entry name" value="ACP-like"/>
    <property type="match status" value="1"/>
</dbReference>
<comment type="cofactor">
    <cofactor evidence="1">
        <name>pantetheine 4'-phosphate</name>
        <dbReference type="ChEBI" id="CHEBI:47942"/>
    </cofactor>
</comment>
<dbReference type="GO" id="GO:0031177">
    <property type="term" value="F:phosphopantetheine binding"/>
    <property type="evidence" value="ECO:0007669"/>
    <property type="project" value="TreeGrafter"/>
</dbReference>
<protein>
    <submittedName>
        <fullName evidence="9">Fengycin family lipopeptide synthetase E</fullName>
    </submittedName>
</protein>
<keyword evidence="7" id="KW-0511">Multifunctional enzyme</keyword>
<dbReference type="RefSeq" id="WP_091236268.1">
    <property type="nucleotide sequence ID" value="NZ_FNBG01000047.1"/>
</dbReference>
<dbReference type="Gene3D" id="3.30.300.30">
    <property type="match status" value="1"/>
</dbReference>
<dbReference type="GO" id="GO:0043041">
    <property type="term" value="P:amino acid activation for nonribosomal peptide biosynthetic process"/>
    <property type="evidence" value="ECO:0007669"/>
    <property type="project" value="TreeGrafter"/>
</dbReference>
<dbReference type="InterPro" id="IPR045851">
    <property type="entry name" value="AMP-bd_C_sf"/>
</dbReference>
<dbReference type="Proteomes" id="UP000198972">
    <property type="component" value="Unassembled WGS sequence"/>
</dbReference>
<dbReference type="Gene3D" id="3.40.50.980">
    <property type="match status" value="2"/>
</dbReference>
<keyword evidence="6" id="KW-0045">Antibiotic biosynthesis</keyword>
<evidence type="ECO:0000256" key="3">
    <source>
        <dbReference type="ARBA" id="ARBA00022450"/>
    </source>
</evidence>
<dbReference type="Pfam" id="PF13193">
    <property type="entry name" value="AMP-binding_C"/>
    <property type="match status" value="1"/>
</dbReference>
<dbReference type="InterPro" id="IPR009081">
    <property type="entry name" value="PP-bd_ACP"/>
</dbReference>
<evidence type="ECO:0000256" key="7">
    <source>
        <dbReference type="ARBA" id="ARBA00023268"/>
    </source>
</evidence>
<evidence type="ECO:0000256" key="5">
    <source>
        <dbReference type="ARBA" id="ARBA00022737"/>
    </source>
</evidence>
<dbReference type="CDD" id="cd12117">
    <property type="entry name" value="A_NRPS_Srf_like"/>
    <property type="match status" value="1"/>
</dbReference>
<dbReference type="InterPro" id="IPR010071">
    <property type="entry name" value="AA_adenyl_dom"/>
</dbReference>
<dbReference type="Pfam" id="PF00550">
    <property type="entry name" value="PP-binding"/>
    <property type="match status" value="1"/>
</dbReference>
<dbReference type="Pfam" id="PF00501">
    <property type="entry name" value="AMP-binding"/>
    <property type="match status" value="1"/>
</dbReference>
<evidence type="ECO:0000259" key="8">
    <source>
        <dbReference type="PROSITE" id="PS50075"/>
    </source>
</evidence>
<dbReference type="NCBIfam" id="TIGR01733">
    <property type="entry name" value="AA-adenyl-dom"/>
    <property type="match status" value="1"/>
</dbReference>
<evidence type="ECO:0000256" key="1">
    <source>
        <dbReference type="ARBA" id="ARBA00001957"/>
    </source>
</evidence>
<dbReference type="GO" id="GO:0044550">
    <property type="term" value="P:secondary metabolite biosynthetic process"/>
    <property type="evidence" value="ECO:0007669"/>
    <property type="project" value="TreeGrafter"/>
</dbReference>
<evidence type="ECO:0000256" key="6">
    <source>
        <dbReference type="ARBA" id="ARBA00023194"/>
    </source>
</evidence>
<dbReference type="STRING" id="670482.SAMN04488542_1474"/>